<dbReference type="Pfam" id="PF00622">
    <property type="entry name" value="SPRY"/>
    <property type="match status" value="1"/>
</dbReference>
<reference evidence="6 7" key="1">
    <citation type="submission" date="2013-02" db="EMBL/GenBank/DDBJ databases">
        <title>Genome sequence of Candida maltosa Xu316, a potential industrial strain for xylitol and ethanol production.</title>
        <authorList>
            <person name="Yu J."/>
            <person name="Wang Q."/>
            <person name="Geng X."/>
            <person name="Bao W."/>
            <person name="He P."/>
            <person name="Cai J."/>
        </authorList>
    </citation>
    <scope>NUCLEOTIDE SEQUENCE [LARGE SCALE GENOMIC DNA]</scope>
    <source>
        <strain evidence="7">Xu316</strain>
    </source>
</reference>
<dbReference type="HOGENOM" id="CLU_391796_0_0_1"/>
<dbReference type="PROSITE" id="PS50188">
    <property type="entry name" value="B302_SPRY"/>
    <property type="match status" value="1"/>
</dbReference>
<dbReference type="CDD" id="cd12872">
    <property type="entry name" value="SPRY_Ash2"/>
    <property type="match status" value="1"/>
</dbReference>
<sequence>MYCQTSRKSIVTKTPILKRFYSTRSAYDSPFDHLPKFKKRSWINWKTTTAFFLLGSFLSYNETLFNYYEKYTEIDENDPKFNILPKQLEYQLKNLPIYQQLAHPKNSHQWYKLSSWENLDRNILDNQKTQVKTQNEYHEPTLTNRTLRRPGGILIKPVIFHNIETDEGVTIVHAGYRLCGYPFIVHGGIIATLLNETFKRNASLSKFTTSNLKDDFKVENLTINYKSPTFANQFLIVKTRKKESPENDKKTIVLESVLQDSKGKILVKSEALLHDTGRATKRIQEEEKKAKKSWQMKKKKFFFFLFVLFNHHSSMNKETSEEPSIEPQVQGNESIESEDSYTTRLKSRQRADELGNKSKLKQKEHNVVIHPRLKPVPFRNSDLMVHSDTYPLNEPVITIKDVQFYQVEDLPLNKRGFKYKDCRPNPEFVSNLYSTTDDHPYTVRTSIFDRSPAILFNDDLSAITTTQGWRSARANVCIREGSYYFEFVVLNSEDSSHVRIGIGRKEASLEAPVGFDGYSYGLRDVDGQFMTISRRQKLCIENGFKTGDVIGVFIELPSLEEHRKAVDSFINEKNELYKHEHKLKKRRKRKVEVDIKDNEKFNAFNNIVRDQIPIKYKNSLYYEQYEYTTTKTMEHLLNPVTVFGEKAVIEQDDKTENIPVIPNSKIRFFKNGVEQESISNIQITEIPTMEHLDITLCYQHLSME</sequence>
<dbReference type="OrthoDB" id="506431at2759"/>
<evidence type="ECO:0000256" key="2">
    <source>
        <dbReference type="ARBA" id="ARBA00023242"/>
    </source>
</evidence>
<comment type="subcellular location">
    <subcellularLocation>
        <location evidence="1">Nucleus</location>
    </subcellularLocation>
</comment>
<dbReference type="EMBL" id="AOGT01001341">
    <property type="protein sequence ID" value="EMG47880.1"/>
    <property type="molecule type" value="Genomic_DNA"/>
</dbReference>
<proteinExistence type="inferred from homology"/>
<dbReference type="GO" id="GO:0000976">
    <property type="term" value="F:transcription cis-regulatory region binding"/>
    <property type="evidence" value="ECO:0007669"/>
    <property type="project" value="TreeGrafter"/>
</dbReference>
<dbReference type="Proteomes" id="UP000011777">
    <property type="component" value="Unassembled WGS sequence"/>
</dbReference>
<dbReference type="STRING" id="1245528.M3JY27"/>
<keyword evidence="7" id="KW-1185">Reference proteome</keyword>
<feature type="region of interest" description="Disordered" evidence="4">
    <location>
        <begin position="316"/>
        <end position="358"/>
    </location>
</feature>
<name>M3JY27_CANMX</name>
<feature type="compositionally biased region" description="Basic and acidic residues" evidence="4">
    <location>
        <begin position="349"/>
        <end position="358"/>
    </location>
</feature>
<dbReference type="AlphaFoldDB" id="M3JY27"/>
<dbReference type="InterPro" id="IPR003877">
    <property type="entry name" value="SPRY_dom"/>
</dbReference>
<dbReference type="SMART" id="SM00449">
    <property type="entry name" value="SPRY"/>
    <property type="match status" value="1"/>
</dbReference>
<keyword evidence="2" id="KW-0539">Nucleus</keyword>
<accession>M3JY27</accession>
<dbReference type="Gene3D" id="2.60.120.920">
    <property type="match status" value="1"/>
</dbReference>
<comment type="caution">
    <text evidence="6">The sequence shown here is derived from an EMBL/GenBank/DDBJ whole genome shotgun (WGS) entry which is preliminary data.</text>
</comment>
<organism evidence="6 7">
    <name type="scientific">Candida maltosa (strain Xu316)</name>
    <name type="common">Yeast</name>
    <dbReference type="NCBI Taxonomy" id="1245528"/>
    <lineage>
        <taxon>Eukaryota</taxon>
        <taxon>Fungi</taxon>
        <taxon>Dikarya</taxon>
        <taxon>Ascomycota</taxon>
        <taxon>Saccharomycotina</taxon>
        <taxon>Pichiomycetes</taxon>
        <taxon>Debaryomycetaceae</taxon>
        <taxon>Candida/Lodderomyces clade</taxon>
        <taxon>Candida</taxon>
    </lineage>
</organism>
<dbReference type="eggNOG" id="KOG2626">
    <property type="taxonomic scope" value="Eukaryota"/>
</dbReference>
<dbReference type="InterPro" id="IPR001870">
    <property type="entry name" value="B30.2/SPRY"/>
</dbReference>
<dbReference type="Gene3D" id="3.10.129.10">
    <property type="entry name" value="Hotdog Thioesterase"/>
    <property type="match status" value="1"/>
</dbReference>
<dbReference type="PANTHER" id="PTHR10598:SF0">
    <property type="entry name" value="SET1_ASH2 HISTONE METHYLTRANSFERASE COMPLEX SUBUNIT ASH2"/>
    <property type="match status" value="1"/>
</dbReference>
<dbReference type="SUPFAM" id="SSF54637">
    <property type="entry name" value="Thioesterase/thiol ester dehydrase-isomerase"/>
    <property type="match status" value="1"/>
</dbReference>
<gene>
    <name evidence="6" type="ORF">G210_1645</name>
</gene>
<evidence type="ECO:0000256" key="1">
    <source>
        <dbReference type="ARBA" id="ARBA00004123"/>
    </source>
</evidence>
<evidence type="ECO:0000259" key="5">
    <source>
        <dbReference type="PROSITE" id="PS50188"/>
    </source>
</evidence>
<evidence type="ECO:0000313" key="6">
    <source>
        <dbReference type="EMBL" id="EMG47880.1"/>
    </source>
</evidence>
<comment type="similarity">
    <text evidence="3">Belongs to the cclA family.</text>
</comment>
<evidence type="ECO:0000256" key="4">
    <source>
        <dbReference type="SAM" id="MobiDB-lite"/>
    </source>
</evidence>
<evidence type="ECO:0000256" key="3">
    <source>
        <dbReference type="ARBA" id="ARBA00038149"/>
    </source>
</evidence>
<dbReference type="InterPro" id="IPR043136">
    <property type="entry name" value="B30.2/SPRY_sf"/>
</dbReference>
<dbReference type="PANTHER" id="PTHR10598">
    <property type="entry name" value="SET1/ASH2 HISTONE METHYLTRANSFERASE COMPLEX SUBUNIT ASH2"/>
    <property type="match status" value="1"/>
</dbReference>
<evidence type="ECO:0000313" key="7">
    <source>
        <dbReference type="Proteomes" id="UP000011777"/>
    </source>
</evidence>
<dbReference type="GO" id="GO:0048188">
    <property type="term" value="C:Set1C/COMPASS complex"/>
    <property type="evidence" value="ECO:0007669"/>
    <property type="project" value="InterPro"/>
</dbReference>
<dbReference type="InterPro" id="IPR013320">
    <property type="entry name" value="ConA-like_dom_sf"/>
</dbReference>
<feature type="domain" description="B30.2/SPRY" evidence="5">
    <location>
        <begin position="423"/>
        <end position="621"/>
    </location>
</feature>
<feature type="compositionally biased region" description="Polar residues" evidence="4">
    <location>
        <begin position="327"/>
        <end position="344"/>
    </location>
</feature>
<dbReference type="SUPFAM" id="SSF49899">
    <property type="entry name" value="Concanavalin A-like lectins/glucanases"/>
    <property type="match status" value="1"/>
</dbReference>
<dbReference type="eggNOG" id="KOG4781">
    <property type="taxonomic scope" value="Eukaryota"/>
</dbReference>
<dbReference type="InterPro" id="IPR029069">
    <property type="entry name" value="HotDog_dom_sf"/>
</dbReference>
<protein>
    <submittedName>
        <fullName evidence="6">Subunit of the COMPASS (Set1C) histone methyltansferase complex, putative</fullName>
    </submittedName>
</protein>
<dbReference type="InterPro" id="IPR037353">
    <property type="entry name" value="ASH2"/>
</dbReference>